<evidence type="ECO:0000313" key="2">
    <source>
        <dbReference type="Proteomes" id="UP001328107"/>
    </source>
</evidence>
<sequence>PMTLILDDNNNITFYDLNRLQRENGEKGYFEIPEGTEQFVINNPWVNGVTRPLALWAVQNSAPFLDTLEVYDAADGATIE</sequence>
<protein>
    <submittedName>
        <fullName evidence="1">Uncharacterized protein</fullName>
    </submittedName>
</protein>
<dbReference type="EMBL" id="BTRK01000005">
    <property type="protein sequence ID" value="GMR52015.1"/>
    <property type="molecule type" value="Genomic_DNA"/>
</dbReference>
<accession>A0AAN5CXC2</accession>
<dbReference type="Proteomes" id="UP001328107">
    <property type="component" value="Unassembled WGS sequence"/>
</dbReference>
<dbReference type="AlphaFoldDB" id="A0AAN5CXC2"/>
<comment type="caution">
    <text evidence="1">The sequence shown here is derived from an EMBL/GenBank/DDBJ whole genome shotgun (WGS) entry which is preliminary data.</text>
</comment>
<organism evidence="1 2">
    <name type="scientific">Pristionchus mayeri</name>
    <dbReference type="NCBI Taxonomy" id="1317129"/>
    <lineage>
        <taxon>Eukaryota</taxon>
        <taxon>Metazoa</taxon>
        <taxon>Ecdysozoa</taxon>
        <taxon>Nematoda</taxon>
        <taxon>Chromadorea</taxon>
        <taxon>Rhabditida</taxon>
        <taxon>Rhabditina</taxon>
        <taxon>Diplogasteromorpha</taxon>
        <taxon>Diplogasteroidea</taxon>
        <taxon>Neodiplogasteridae</taxon>
        <taxon>Pristionchus</taxon>
    </lineage>
</organism>
<proteinExistence type="predicted"/>
<keyword evidence="2" id="KW-1185">Reference proteome</keyword>
<feature type="non-terminal residue" evidence="1">
    <location>
        <position position="80"/>
    </location>
</feature>
<feature type="non-terminal residue" evidence="1">
    <location>
        <position position="1"/>
    </location>
</feature>
<reference evidence="2" key="1">
    <citation type="submission" date="2022-10" db="EMBL/GenBank/DDBJ databases">
        <title>Genome assembly of Pristionchus species.</title>
        <authorList>
            <person name="Yoshida K."/>
            <person name="Sommer R.J."/>
        </authorList>
    </citation>
    <scope>NUCLEOTIDE SEQUENCE [LARGE SCALE GENOMIC DNA]</scope>
    <source>
        <strain evidence="2">RS5460</strain>
    </source>
</reference>
<name>A0AAN5CXC2_9BILA</name>
<evidence type="ECO:0000313" key="1">
    <source>
        <dbReference type="EMBL" id="GMR52015.1"/>
    </source>
</evidence>
<gene>
    <name evidence="1" type="ORF">PMAYCL1PPCAC_22210</name>
</gene>